<protein>
    <submittedName>
        <fullName evidence="2">RICIN domain-containing protein</fullName>
    </submittedName>
</protein>
<evidence type="ECO:0000313" key="3">
    <source>
        <dbReference type="Proteomes" id="UP001596392"/>
    </source>
</evidence>
<dbReference type="Pfam" id="PF14200">
    <property type="entry name" value="RicinB_lectin_2"/>
    <property type="match status" value="1"/>
</dbReference>
<comment type="caution">
    <text evidence="2">The sequence shown here is derived from an EMBL/GenBank/DDBJ whole genome shotgun (WGS) entry which is preliminary data.</text>
</comment>
<sequence>MDRVPRQQLLLAGLRHHPHHPRPEDLLELRWDSQPGRAGVAVGHPAWTVRESNATPVEIRNRHSNLCLDDYNRGTTPGAEVRQWTCLNNNAQHWRIS</sequence>
<accession>A0ABW2GNZ0</accession>
<dbReference type="RefSeq" id="WP_376805323.1">
    <property type="nucleotide sequence ID" value="NZ_JBHTAC010000003.1"/>
</dbReference>
<dbReference type="SUPFAM" id="SSF50370">
    <property type="entry name" value="Ricin B-like lectins"/>
    <property type="match status" value="1"/>
</dbReference>
<dbReference type="InterPro" id="IPR000772">
    <property type="entry name" value="Ricin_B_lectin"/>
</dbReference>
<dbReference type="CDD" id="cd00161">
    <property type="entry name" value="beta-trefoil_Ricin-like"/>
    <property type="match status" value="1"/>
</dbReference>
<feature type="domain" description="Ricin B lectin" evidence="1">
    <location>
        <begin position="46"/>
        <end position="96"/>
    </location>
</feature>
<dbReference type="InterPro" id="IPR035992">
    <property type="entry name" value="Ricin_B-like_lectins"/>
</dbReference>
<dbReference type="Proteomes" id="UP001596392">
    <property type="component" value="Unassembled WGS sequence"/>
</dbReference>
<keyword evidence="3" id="KW-1185">Reference proteome</keyword>
<gene>
    <name evidence="2" type="ORF">ACFQO7_04280</name>
</gene>
<name>A0ABW2GNZ0_9ACTN</name>
<dbReference type="EMBL" id="JBHTAC010000003">
    <property type="protein sequence ID" value="MFC7241694.1"/>
    <property type="molecule type" value="Genomic_DNA"/>
</dbReference>
<evidence type="ECO:0000259" key="1">
    <source>
        <dbReference type="Pfam" id="PF14200"/>
    </source>
</evidence>
<dbReference type="Gene3D" id="2.80.10.50">
    <property type="match status" value="1"/>
</dbReference>
<evidence type="ECO:0000313" key="2">
    <source>
        <dbReference type="EMBL" id="MFC7241694.1"/>
    </source>
</evidence>
<organism evidence="2 3">
    <name type="scientific">Catellatospora aurea</name>
    <dbReference type="NCBI Taxonomy" id="1337874"/>
    <lineage>
        <taxon>Bacteria</taxon>
        <taxon>Bacillati</taxon>
        <taxon>Actinomycetota</taxon>
        <taxon>Actinomycetes</taxon>
        <taxon>Micromonosporales</taxon>
        <taxon>Micromonosporaceae</taxon>
        <taxon>Catellatospora</taxon>
    </lineage>
</organism>
<dbReference type="PROSITE" id="PS50231">
    <property type="entry name" value="RICIN_B_LECTIN"/>
    <property type="match status" value="1"/>
</dbReference>
<reference evidence="3" key="1">
    <citation type="journal article" date="2019" name="Int. J. Syst. Evol. Microbiol.">
        <title>The Global Catalogue of Microorganisms (GCM) 10K type strain sequencing project: providing services to taxonomists for standard genome sequencing and annotation.</title>
        <authorList>
            <consortium name="The Broad Institute Genomics Platform"/>
            <consortium name="The Broad Institute Genome Sequencing Center for Infectious Disease"/>
            <person name="Wu L."/>
            <person name="Ma J."/>
        </authorList>
    </citation>
    <scope>NUCLEOTIDE SEQUENCE [LARGE SCALE GENOMIC DNA]</scope>
    <source>
        <strain evidence="3">CGMCC 1.9106</strain>
    </source>
</reference>
<proteinExistence type="predicted"/>